<dbReference type="InterPro" id="IPR036412">
    <property type="entry name" value="HAD-like_sf"/>
</dbReference>
<organism evidence="5 6">
    <name type="scientific">Acetobacter estunensis</name>
    <dbReference type="NCBI Taxonomy" id="104097"/>
    <lineage>
        <taxon>Bacteria</taxon>
        <taxon>Pseudomonadati</taxon>
        <taxon>Pseudomonadota</taxon>
        <taxon>Alphaproteobacteria</taxon>
        <taxon>Acetobacterales</taxon>
        <taxon>Acetobacteraceae</taxon>
        <taxon>Acetobacter</taxon>
    </lineage>
</organism>
<dbReference type="EMBL" id="WOTH01000014">
    <property type="protein sequence ID" value="NHO54018.1"/>
    <property type="molecule type" value="Genomic_DNA"/>
</dbReference>
<evidence type="ECO:0000313" key="5">
    <source>
        <dbReference type="EMBL" id="NHO54018.1"/>
    </source>
</evidence>
<dbReference type="PANTHER" id="PTHR43434">
    <property type="entry name" value="PHOSPHOGLYCOLATE PHOSPHATASE"/>
    <property type="match status" value="1"/>
</dbReference>
<evidence type="ECO:0000256" key="4">
    <source>
        <dbReference type="ARBA" id="ARBA00013078"/>
    </source>
</evidence>
<dbReference type="InterPro" id="IPR006439">
    <property type="entry name" value="HAD-SF_hydro_IA"/>
</dbReference>
<evidence type="ECO:0000256" key="3">
    <source>
        <dbReference type="ARBA" id="ARBA00006171"/>
    </source>
</evidence>
<dbReference type="PANTHER" id="PTHR43434:SF1">
    <property type="entry name" value="PHOSPHOGLYCOLATE PHOSPHATASE"/>
    <property type="match status" value="1"/>
</dbReference>
<dbReference type="InterPro" id="IPR023198">
    <property type="entry name" value="PGP-like_dom2"/>
</dbReference>
<dbReference type="GO" id="GO:0008967">
    <property type="term" value="F:phosphoglycolate phosphatase activity"/>
    <property type="evidence" value="ECO:0007669"/>
    <property type="project" value="UniProtKB-EC"/>
</dbReference>
<comment type="similarity">
    <text evidence="3">Belongs to the HAD-like hydrolase superfamily. CbbY/CbbZ/Gph/YieH family.</text>
</comment>
<dbReference type="InterPro" id="IPR023214">
    <property type="entry name" value="HAD_sf"/>
</dbReference>
<dbReference type="AlphaFoldDB" id="A0A967BBK3"/>
<dbReference type="GO" id="GO:0006281">
    <property type="term" value="P:DNA repair"/>
    <property type="evidence" value="ECO:0007669"/>
    <property type="project" value="TreeGrafter"/>
</dbReference>
<dbReference type="SFLD" id="SFLDG01129">
    <property type="entry name" value="C1.5:_HAD__Beta-PGM__Phosphata"/>
    <property type="match status" value="1"/>
</dbReference>
<gene>
    <name evidence="5" type="ORF">GOB87_08615</name>
</gene>
<dbReference type="InterPro" id="IPR050155">
    <property type="entry name" value="HAD-like_hydrolase_sf"/>
</dbReference>
<dbReference type="Gene3D" id="3.40.50.1000">
    <property type="entry name" value="HAD superfamily/HAD-like"/>
    <property type="match status" value="1"/>
</dbReference>
<evidence type="ECO:0000256" key="1">
    <source>
        <dbReference type="ARBA" id="ARBA00000830"/>
    </source>
</evidence>
<dbReference type="Proteomes" id="UP000597459">
    <property type="component" value="Unassembled WGS sequence"/>
</dbReference>
<evidence type="ECO:0000313" key="6">
    <source>
        <dbReference type="Proteomes" id="UP000597459"/>
    </source>
</evidence>
<dbReference type="EC" id="3.1.3.18" evidence="4"/>
<dbReference type="GO" id="GO:0005829">
    <property type="term" value="C:cytosol"/>
    <property type="evidence" value="ECO:0007669"/>
    <property type="project" value="TreeGrafter"/>
</dbReference>
<dbReference type="InterPro" id="IPR041492">
    <property type="entry name" value="HAD_2"/>
</dbReference>
<comment type="caution">
    <text evidence="5">The sequence shown here is derived from an EMBL/GenBank/DDBJ whole genome shotgun (WGS) entry which is preliminary data.</text>
</comment>
<accession>A0A967BBK3</accession>
<dbReference type="PRINTS" id="PR00413">
    <property type="entry name" value="HADHALOGNASE"/>
</dbReference>
<proteinExistence type="inferred from homology"/>
<keyword evidence="5" id="KW-0378">Hydrolase</keyword>
<comment type="catalytic activity">
    <reaction evidence="1">
        <text>2-phosphoglycolate + H2O = glycolate + phosphate</text>
        <dbReference type="Rhea" id="RHEA:14369"/>
        <dbReference type="ChEBI" id="CHEBI:15377"/>
        <dbReference type="ChEBI" id="CHEBI:29805"/>
        <dbReference type="ChEBI" id="CHEBI:43474"/>
        <dbReference type="ChEBI" id="CHEBI:58033"/>
        <dbReference type="EC" id="3.1.3.18"/>
    </reaction>
</comment>
<evidence type="ECO:0000256" key="2">
    <source>
        <dbReference type="ARBA" id="ARBA00004818"/>
    </source>
</evidence>
<dbReference type="RefSeq" id="WP_166315279.1">
    <property type="nucleotide sequence ID" value="NZ_WOTH01000014.1"/>
</dbReference>
<protein>
    <recommendedName>
        <fullName evidence="4">phosphoglycolate phosphatase</fullName>
        <ecNumber evidence="4">3.1.3.18</ecNumber>
    </recommendedName>
</protein>
<dbReference type="Pfam" id="PF13419">
    <property type="entry name" value="HAD_2"/>
    <property type="match status" value="1"/>
</dbReference>
<sequence>MKDICTRLAVFDLDGTLVDSLPDLAIASNHLLAAHDLPKVTTGIVRSMIGDGVPALVQRLLDQADSPAHELDRAEATREFMSFYAPHATEHSRLFPGTLEALEQLRAMGWSLAVCTNKLTEIALKILHDLNVLAFMTTVCGGDTFPVHKPDPAHLVGTIHRAHGKPSDALMIGDHANDMLAARDAGVKSVLAEWGYGNHTVTCAVTARLRDIGDLPRLAEDMLPRI</sequence>
<keyword evidence="6" id="KW-1185">Reference proteome</keyword>
<dbReference type="Gene3D" id="1.10.150.240">
    <property type="entry name" value="Putative phosphatase, domain 2"/>
    <property type="match status" value="1"/>
</dbReference>
<reference evidence="5" key="1">
    <citation type="submission" date="2019-11" db="EMBL/GenBank/DDBJ databases">
        <title>Description of new Acetobacter species.</title>
        <authorList>
            <person name="Cleenwerck I."/>
            <person name="Sombolestani A.S."/>
        </authorList>
    </citation>
    <scope>NUCLEOTIDE SEQUENCE</scope>
    <source>
        <strain evidence="5">LMG 1626</strain>
    </source>
</reference>
<name>A0A967BBK3_9PROT</name>
<comment type="pathway">
    <text evidence="2">Organic acid metabolism; glycolate biosynthesis; glycolate from 2-phosphoglycolate: step 1/1.</text>
</comment>
<dbReference type="SUPFAM" id="SSF56784">
    <property type="entry name" value="HAD-like"/>
    <property type="match status" value="1"/>
</dbReference>
<dbReference type="SFLD" id="SFLDS00003">
    <property type="entry name" value="Haloacid_Dehalogenase"/>
    <property type="match status" value="1"/>
</dbReference>